<keyword evidence="3 6" id="KW-1133">Transmembrane helix</keyword>
<dbReference type="GeneID" id="66079908"/>
<comment type="subcellular location">
    <subcellularLocation>
        <location evidence="1">Membrane</location>
        <topology evidence="1">Multi-pass membrane protein</topology>
    </subcellularLocation>
</comment>
<evidence type="ECO:0000256" key="4">
    <source>
        <dbReference type="ARBA" id="ARBA00023136"/>
    </source>
</evidence>
<evidence type="ECO:0000256" key="3">
    <source>
        <dbReference type="ARBA" id="ARBA00022989"/>
    </source>
</evidence>
<keyword evidence="4 6" id="KW-0472">Membrane</keyword>
<dbReference type="GO" id="GO:0004930">
    <property type="term" value="F:G protein-coupled receptor activity"/>
    <property type="evidence" value="ECO:0007669"/>
    <property type="project" value="TreeGrafter"/>
</dbReference>
<comment type="caution">
    <text evidence="7">The sequence shown here is derived from an EMBL/GenBank/DDBJ whole genome shotgun (WGS) entry which is preliminary data.</text>
</comment>
<feature type="region of interest" description="Disordered" evidence="5">
    <location>
        <begin position="377"/>
        <end position="410"/>
    </location>
</feature>
<keyword evidence="2 6" id="KW-0812">Transmembrane</keyword>
<evidence type="ECO:0000313" key="7">
    <source>
        <dbReference type="EMBL" id="KAG7089125.1"/>
    </source>
</evidence>
<dbReference type="GO" id="GO:0005886">
    <property type="term" value="C:plasma membrane"/>
    <property type="evidence" value="ECO:0007669"/>
    <property type="project" value="TreeGrafter"/>
</dbReference>
<reference evidence="7" key="1">
    <citation type="journal article" date="2021" name="Genome Biol. Evol.">
        <title>The assembled and annotated genome of the fairy-ring fungus Marasmius oreades.</title>
        <authorList>
            <person name="Hiltunen M."/>
            <person name="Ament-Velasquez S.L."/>
            <person name="Johannesson H."/>
        </authorList>
    </citation>
    <scope>NUCLEOTIDE SEQUENCE</scope>
    <source>
        <strain evidence="7">03SP1</strain>
    </source>
</reference>
<evidence type="ECO:0000256" key="2">
    <source>
        <dbReference type="ARBA" id="ARBA00022692"/>
    </source>
</evidence>
<dbReference type="PANTHER" id="PTHR23112">
    <property type="entry name" value="G PROTEIN-COUPLED RECEPTOR 157-RELATED"/>
    <property type="match status" value="1"/>
</dbReference>
<evidence type="ECO:0000256" key="1">
    <source>
        <dbReference type="ARBA" id="ARBA00004141"/>
    </source>
</evidence>
<feature type="transmembrane region" description="Helical" evidence="6">
    <location>
        <begin position="97"/>
        <end position="119"/>
    </location>
</feature>
<evidence type="ECO:0000256" key="5">
    <source>
        <dbReference type="SAM" id="MobiDB-lite"/>
    </source>
</evidence>
<feature type="transmembrane region" description="Helical" evidence="6">
    <location>
        <begin position="59"/>
        <end position="77"/>
    </location>
</feature>
<dbReference type="OrthoDB" id="3251871at2759"/>
<feature type="transmembrane region" description="Helical" evidence="6">
    <location>
        <begin position="131"/>
        <end position="149"/>
    </location>
</feature>
<dbReference type="KEGG" id="more:E1B28_010833"/>
<dbReference type="GO" id="GO:0007189">
    <property type="term" value="P:adenylate cyclase-activating G protein-coupled receptor signaling pathway"/>
    <property type="evidence" value="ECO:0007669"/>
    <property type="project" value="TreeGrafter"/>
</dbReference>
<evidence type="ECO:0000313" key="8">
    <source>
        <dbReference type="Proteomes" id="UP001049176"/>
    </source>
</evidence>
<dbReference type="RefSeq" id="XP_043005595.1">
    <property type="nucleotide sequence ID" value="XM_043155813.1"/>
</dbReference>
<dbReference type="EMBL" id="CM032187">
    <property type="protein sequence ID" value="KAG7089125.1"/>
    <property type="molecule type" value="Genomic_DNA"/>
</dbReference>
<keyword evidence="8" id="KW-1185">Reference proteome</keyword>
<accession>A0A9P7RTK2</accession>
<evidence type="ECO:0000256" key="6">
    <source>
        <dbReference type="SAM" id="Phobius"/>
    </source>
</evidence>
<feature type="transmembrane region" description="Helical" evidence="6">
    <location>
        <begin position="181"/>
        <end position="202"/>
    </location>
</feature>
<feature type="transmembrane region" description="Helical" evidence="6">
    <location>
        <begin position="27"/>
        <end position="47"/>
    </location>
</feature>
<sequence>MFVPRTAVGSLNLSTEDLRVRETVFNAISYLSVTSCTIIILIAVLLFLHPLSKQKTDRVSFRLMIYALCTSVVYSITSNVVSRVQDQTTCRVTGSSVIFGLHLSSFLFFCIGLNLQLVMIHGIDGAKAEKYYVWGSLSLAVVLGVLTYLSKQLTYDSKVGCYYYDPNPVRGFWWRMGMQNIWSFLTMAGELVTFCSVVIYMIRVKVFSSGPRAATAPRSQRLSASQQYRKPLGPRQYRNIVLRISLYPLSSLMTSGLSAVGTISRPTQGIKTRSDWIAVSTFRAAFLFRGTVYALVACADPAITQGLKVLYRHYTRRQTSSLPPSTHVDISRHVASHGSSGAADLELEGIPDSKTESLRRACLRESRSNVTLPKTAVTLPNRDGTHSGARSSCTAGTGVGSEPREPHINDDVVQNHYSYPHLRQL</sequence>
<gene>
    <name evidence="7" type="ORF">E1B28_010833</name>
</gene>
<dbReference type="Proteomes" id="UP001049176">
    <property type="component" value="Chromosome 7"/>
</dbReference>
<dbReference type="PANTHER" id="PTHR23112:SF0">
    <property type="entry name" value="TRANSMEMBRANE PROTEIN 116"/>
    <property type="match status" value="1"/>
</dbReference>
<protein>
    <submittedName>
        <fullName evidence="7">Uncharacterized protein</fullName>
    </submittedName>
</protein>
<name>A0A9P7RTK2_9AGAR</name>
<proteinExistence type="predicted"/>
<dbReference type="AlphaFoldDB" id="A0A9P7RTK2"/>
<dbReference type="Gene3D" id="1.20.1070.10">
    <property type="entry name" value="Rhodopsin 7-helix transmembrane proteins"/>
    <property type="match status" value="1"/>
</dbReference>
<organism evidence="7 8">
    <name type="scientific">Marasmius oreades</name>
    <name type="common">fairy-ring Marasmius</name>
    <dbReference type="NCBI Taxonomy" id="181124"/>
    <lineage>
        <taxon>Eukaryota</taxon>
        <taxon>Fungi</taxon>
        <taxon>Dikarya</taxon>
        <taxon>Basidiomycota</taxon>
        <taxon>Agaricomycotina</taxon>
        <taxon>Agaricomycetes</taxon>
        <taxon>Agaricomycetidae</taxon>
        <taxon>Agaricales</taxon>
        <taxon>Marasmiineae</taxon>
        <taxon>Marasmiaceae</taxon>
        <taxon>Marasmius</taxon>
    </lineage>
</organism>